<accession>A0A075FW61</accession>
<dbReference type="Gene3D" id="3.40.50.10320">
    <property type="entry name" value="LmbE-like"/>
    <property type="match status" value="1"/>
</dbReference>
<reference evidence="1" key="1">
    <citation type="journal article" date="2014" name="Genome Biol. Evol.">
        <title>Pangenome evidence for extensive interdomain horizontal transfer affecting lineage core and shell genes in uncultured planktonic thaumarchaeota and euryarchaeota.</title>
        <authorList>
            <person name="Deschamps P."/>
            <person name="Zivanovic Y."/>
            <person name="Moreira D."/>
            <person name="Rodriguez-Valera F."/>
            <person name="Lopez-Garcia P."/>
        </authorList>
    </citation>
    <scope>NUCLEOTIDE SEQUENCE</scope>
</reference>
<evidence type="ECO:0000313" key="1">
    <source>
        <dbReference type="EMBL" id="AIE95915.1"/>
    </source>
</evidence>
<dbReference type="PANTHER" id="PTHR12993">
    <property type="entry name" value="N-ACETYLGLUCOSAMINYL-PHOSPHATIDYLINOSITOL DE-N-ACETYLASE-RELATED"/>
    <property type="match status" value="1"/>
</dbReference>
<dbReference type="PANTHER" id="PTHR12993:SF11">
    <property type="entry name" value="N-ACETYLGLUCOSAMINYL-PHOSPHATIDYLINOSITOL DE-N-ACETYLASE"/>
    <property type="match status" value="1"/>
</dbReference>
<dbReference type="InterPro" id="IPR003737">
    <property type="entry name" value="GlcNAc_PI_deacetylase-related"/>
</dbReference>
<name>A0A075FW61_9ARCH</name>
<dbReference type="Pfam" id="PF02585">
    <property type="entry name" value="PIG-L"/>
    <property type="match status" value="1"/>
</dbReference>
<dbReference type="GO" id="GO:0016811">
    <property type="term" value="F:hydrolase activity, acting on carbon-nitrogen (but not peptide) bonds, in linear amides"/>
    <property type="evidence" value="ECO:0007669"/>
    <property type="project" value="TreeGrafter"/>
</dbReference>
<protein>
    <submittedName>
        <fullName evidence="1">Putative LmbE-like protein</fullName>
    </submittedName>
</protein>
<dbReference type="AlphaFoldDB" id="A0A075FW61"/>
<proteinExistence type="predicted"/>
<organism evidence="1">
    <name type="scientific">uncultured marine thaumarchaeote AD1000_71_A04</name>
    <dbReference type="NCBI Taxonomy" id="1455935"/>
    <lineage>
        <taxon>Archaea</taxon>
        <taxon>Nitrososphaerota</taxon>
        <taxon>environmental samples</taxon>
    </lineage>
</organism>
<dbReference type="SUPFAM" id="SSF102588">
    <property type="entry name" value="LmbE-like"/>
    <property type="match status" value="1"/>
</dbReference>
<sequence>MTINYKNKKLLVIAPHPDDEVLGCGGLISKVKTGGGKVHVLCFTVGNIKQYGGTSNTEKRILEMKKVMKYLKVDSFDLAWAGDEYHLKLDKVPQKDLINTIEKGDVSLSTIKPDIIAIPFIGSTNQDHVAVAKASFTACRPVSNNEKDITKMVLSYEQPETNWTRKRFHPNFYVDISKELKKKIKALSLYSSQVRSKNHPRTPRVIENIAELRGTEIGVKYAEAYECHRLIIN</sequence>
<dbReference type="EMBL" id="KF900464">
    <property type="protein sequence ID" value="AIE95915.1"/>
    <property type="molecule type" value="Genomic_DNA"/>
</dbReference>
<dbReference type="InterPro" id="IPR024078">
    <property type="entry name" value="LmbE-like_dom_sf"/>
</dbReference>